<dbReference type="InterPro" id="IPR010492">
    <property type="entry name" value="GINS_Psf3"/>
</dbReference>
<dbReference type="PANTHER" id="PTHR22768">
    <property type="entry name" value="DNA REPLICATION COMPLEX GINS PROTEIN PSF3"/>
    <property type="match status" value="1"/>
</dbReference>
<dbReference type="Proteomes" id="UP000729913">
    <property type="component" value="Unassembled WGS sequence"/>
</dbReference>
<organism evidence="3 4">
    <name type="scientific">Cotesia typhae</name>
    <dbReference type="NCBI Taxonomy" id="2053667"/>
    <lineage>
        <taxon>Eukaryota</taxon>
        <taxon>Metazoa</taxon>
        <taxon>Ecdysozoa</taxon>
        <taxon>Arthropoda</taxon>
        <taxon>Hexapoda</taxon>
        <taxon>Insecta</taxon>
        <taxon>Pterygota</taxon>
        <taxon>Neoptera</taxon>
        <taxon>Endopterygota</taxon>
        <taxon>Hymenoptera</taxon>
        <taxon>Apocrita</taxon>
        <taxon>Ichneumonoidea</taxon>
        <taxon>Braconidae</taxon>
        <taxon>Microgastrinae</taxon>
        <taxon>Cotesia</taxon>
    </lineage>
</organism>
<keyword evidence="1" id="KW-0235">DNA replication</keyword>
<name>A0A8J5RIC0_9HYME</name>
<reference evidence="3" key="2">
    <citation type="submission" date="2021-04" db="EMBL/GenBank/DDBJ databases">
        <title>Genome-wide patterns of bracovirus chromosomal integration into multiple host tissues during parasitism.</title>
        <authorList>
            <person name="Chebbi M.A.C."/>
        </authorList>
    </citation>
    <scope>NUCLEOTIDE SEQUENCE</scope>
    <source>
        <tissue evidence="3">Whole body</tissue>
    </source>
</reference>
<feature type="domain" description="DNA replication complex GINS protein PSF3 N-terminal" evidence="2">
    <location>
        <begin position="12"/>
        <end position="63"/>
    </location>
</feature>
<dbReference type="OrthoDB" id="10251744at2759"/>
<evidence type="ECO:0000259" key="2">
    <source>
        <dbReference type="Pfam" id="PF22466"/>
    </source>
</evidence>
<evidence type="ECO:0000313" key="3">
    <source>
        <dbReference type="EMBL" id="KAG8041901.1"/>
    </source>
</evidence>
<dbReference type="PANTHER" id="PTHR22768:SF0">
    <property type="entry name" value="DNA REPLICATION COMPLEX GINS PROTEIN PSF3"/>
    <property type="match status" value="1"/>
</dbReference>
<evidence type="ECO:0000313" key="4">
    <source>
        <dbReference type="Proteomes" id="UP000729913"/>
    </source>
</evidence>
<accession>A0A8J5RIC0</accession>
<dbReference type="EMBL" id="JAAOIC020000006">
    <property type="protein sequence ID" value="KAG8041901.1"/>
    <property type="molecule type" value="Genomic_DNA"/>
</dbReference>
<comment type="subunit">
    <text evidence="1">Component of the GINS complex.</text>
</comment>
<dbReference type="Pfam" id="PF22466">
    <property type="entry name" value="PSF3_N"/>
    <property type="match status" value="1"/>
</dbReference>
<dbReference type="GO" id="GO:0000811">
    <property type="term" value="C:GINS complex"/>
    <property type="evidence" value="ECO:0007669"/>
    <property type="project" value="UniProtKB-UniRule"/>
</dbReference>
<reference evidence="3" key="1">
    <citation type="submission" date="2020-03" db="EMBL/GenBank/DDBJ databases">
        <authorList>
            <person name="Chebbi M.A."/>
            <person name="Drezen J.M."/>
        </authorList>
    </citation>
    <scope>NUCLEOTIDE SEQUENCE</scope>
    <source>
        <tissue evidence="3">Whole body</tissue>
    </source>
</reference>
<keyword evidence="4" id="KW-1185">Reference proteome</keyword>
<dbReference type="AlphaFoldDB" id="A0A8J5RIC0"/>
<comment type="similarity">
    <text evidence="1">Belongs to the GINS3/PSF3 family.</text>
</comment>
<sequence length="204" mass="23888">MSLTQSYFPNYFSINDILATEERIQCKIEVNLPRLGFLDITSDASDLKPGTKLEFPFWLASSLQSRRTPIVSVEIPKYYREGYRDILYADACTVTLSKWNQHYYELGMLLTQLNNRESEKIKETLILIFKSRIRLVMDWTQNPHSNPTLASQLPMLERNLFMTGRKARLVLIEWLKQGSGNIEKSELVANLMKKRKRDEFETDK</sequence>
<evidence type="ECO:0000256" key="1">
    <source>
        <dbReference type="RuleBase" id="RU367161"/>
    </source>
</evidence>
<dbReference type="InterPro" id="IPR055221">
    <property type="entry name" value="PSF3_N"/>
</dbReference>
<proteinExistence type="inferred from homology"/>
<comment type="subcellular location">
    <subcellularLocation>
        <location evidence="1">Nucleus</location>
    </subcellularLocation>
</comment>
<comment type="caution">
    <text evidence="3">The sequence shown here is derived from an EMBL/GenBank/DDBJ whole genome shotgun (WGS) entry which is preliminary data.</text>
</comment>
<dbReference type="CDD" id="cd21693">
    <property type="entry name" value="GINS_B_Psf3"/>
    <property type="match status" value="1"/>
</dbReference>
<keyword evidence="1" id="KW-0539">Nucleus</keyword>
<dbReference type="GO" id="GO:1902975">
    <property type="term" value="P:mitotic DNA replication initiation"/>
    <property type="evidence" value="ECO:0007669"/>
    <property type="project" value="TreeGrafter"/>
</dbReference>
<comment type="function">
    <text evidence="1">The GINS complex plays an essential role in the initiation of DNA replication.</text>
</comment>
<gene>
    <name evidence="3" type="ORF">G9C98_007205</name>
</gene>
<dbReference type="CDD" id="cd11713">
    <property type="entry name" value="GINS_A_psf3"/>
    <property type="match status" value="1"/>
</dbReference>
<protein>
    <recommendedName>
        <fullName evidence="1">DNA replication complex GINS protein PSF3</fullName>
    </recommendedName>
</protein>